<accession>A0A0Q9XAG3</accession>
<organism evidence="2 3">
    <name type="scientific">Drosophila mojavensis</name>
    <name type="common">Fruit fly</name>
    <dbReference type="NCBI Taxonomy" id="7230"/>
    <lineage>
        <taxon>Eukaryota</taxon>
        <taxon>Metazoa</taxon>
        <taxon>Ecdysozoa</taxon>
        <taxon>Arthropoda</taxon>
        <taxon>Hexapoda</taxon>
        <taxon>Insecta</taxon>
        <taxon>Pterygota</taxon>
        <taxon>Neoptera</taxon>
        <taxon>Endopterygota</taxon>
        <taxon>Diptera</taxon>
        <taxon>Brachycera</taxon>
        <taxon>Muscomorpha</taxon>
        <taxon>Ephydroidea</taxon>
        <taxon>Drosophilidae</taxon>
        <taxon>Drosophila</taxon>
    </lineage>
</organism>
<dbReference type="KEGG" id="dmo:Dmoj_GI25865"/>
<gene>
    <name evidence="2" type="primary">Dmoj\GI25865</name>
    <name evidence="2" type="ORF">Dmoj_GI25865</name>
</gene>
<keyword evidence="3" id="KW-1185">Reference proteome</keyword>
<proteinExistence type="predicted"/>
<protein>
    <submittedName>
        <fullName evidence="2">Uncharacterized protein</fullName>
    </submittedName>
</protein>
<sequence length="61" mass="6863">MQSTRLDGLIGANQTMMSLMPQMKLSPGQPRSHHQLRLDRVAEWPSVPPRSLSSSVQKHQV</sequence>
<dbReference type="EMBL" id="CH933808">
    <property type="protein sequence ID" value="KRG05510.1"/>
    <property type="molecule type" value="Genomic_DNA"/>
</dbReference>
<evidence type="ECO:0000313" key="2">
    <source>
        <dbReference type="EMBL" id="KRG05510.1"/>
    </source>
</evidence>
<feature type="region of interest" description="Disordered" evidence="1">
    <location>
        <begin position="42"/>
        <end position="61"/>
    </location>
</feature>
<dbReference type="InParanoid" id="A0A0Q9XAG3"/>
<evidence type="ECO:0000256" key="1">
    <source>
        <dbReference type="SAM" id="MobiDB-lite"/>
    </source>
</evidence>
<dbReference type="AlphaFoldDB" id="A0A0Q9XAG3"/>
<reference evidence="2 3" key="1">
    <citation type="journal article" date="2007" name="Nature">
        <title>Evolution of genes and genomes on the Drosophila phylogeny.</title>
        <authorList>
            <consortium name="Drosophila 12 Genomes Consortium"/>
            <person name="Clark A.G."/>
            <person name="Eisen M.B."/>
            <person name="Smith D.R."/>
            <person name="Bergman C.M."/>
            <person name="Oliver B."/>
            <person name="Markow T.A."/>
            <person name="Kaufman T.C."/>
            <person name="Kellis M."/>
            <person name="Gelbart W."/>
            <person name="Iyer V.N."/>
            <person name="Pollard D.A."/>
            <person name="Sackton T.B."/>
            <person name="Larracuente A.M."/>
            <person name="Singh N.D."/>
            <person name="Abad J.P."/>
            <person name="Abt D.N."/>
            <person name="Adryan B."/>
            <person name="Aguade M."/>
            <person name="Akashi H."/>
            <person name="Anderson W.W."/>
            <person name="Aquadro C.F."/>
            <person name="Ardell D.H."/>
            <person name="Arguello R."/>
            <person name="Artieri C.G."/>
            <person name="Barbash D.A."/>
            <person name="Barker D."/>
            <person name="Barsanti P."/>
            <person name="Batterham P."/>
            <person name="Batzoglou S."/>
            <person name="Begun D."/>
            <person name="Bhutkar A."/>
            <person name="Blanco E."/>
            <person name="Bosak S.A."/>
            <person name="Bradley R.K."/>
            <person name="Brand A.D."/>
            <person name="Brent M.R."/>
            <person name="Brooks A.N."/>
            <person name="Brown R.H."/>
            <person name="Butlin R.K."/>
            <person name="Caggese C."/>
            <person name="Calvi B.R."/>
            <person name="Bernardo de Carvalho A."/>
            <person name="Caspi A."/>
            <person name="Castrezana S."/>
            <person name="Celniker S.E."/>
            <person name="Chang J.L."/>
            <person name="Chapple C."/>
            <person name="Chatterji S."/>
            <person name="Chinwalla A."/>
            <person name="Civetta A."/>
            <person name="Clifton S.W."/>
            <person name="Comeron J.M."/>
            <person name="Costello J.C."/>
            <person name="Coyne J.A."/>
            <person name="Daub J."/>
            <person name="David R.G."/>
            <person name="Delcher A.L."/>
            <person name="Delehaunty K."/>
            <person name="Do C.B."/>
            <person name="Ebling H."/>
            <person name="Edwards K."/>
            <person name="Eickbush T."/>
            <person name="Evans J.D."/>
            <person name="Filipski A."/>
            <person name="Findeiss S."/>
            <person name="Freyhult E."/>
            <person name="Fulton L."/>
            <person name="Fulton R."/>
            <person name="Garcia A.C."/>
            <person name="Gardiner A."/>
            <person name="Garfield D.A."/>
            <person name="Garvin B.E."/>
            <person name="Gibson G."/>
            <person name="Gilbert D."/>
            <person name="Gnerre S."/>
            <person name="Godfrey J."/>
            <person name="Good R."/>
            <person name="Gotea V."/>
            <person name="Gravely B."/>
            <person name="Greenberg A.J."/>
            <person name="Griffiths-Jones S."/>
            <person name="Gross S."/>
            <person name="Guigo R."/>
            <person name="Gustafson E.A."/>
            <person name="Haerty W."/>
            <person name="Hahn M.W."/>
            <person name="Halligan D.L."/>
            <person name="Halpern A.L."/>
            <person name="Halter G.M."/>
            <person name="Han M.V."/>
            <person name="Heger A."/>
            <person name="Hillier L."/>
            <person name="Hinrichs A.S."/>
            <person name="Holmes I."/>
            <person name="Hoskins R.A."/>
            <person name="Hubisz M.J."/>
            <person name="Hultmark D."/>
            <person name="Huntley M.A."/>
            <person name="Jaffe D.B."/>
            <person name="Jagadeeshan S."/>
            <person name="Jeck W.R."/>
            <person name="Johnson J."/>
            <person name="Jones C.D."/>
            <person name="Jordan W.C."/>
            <person name="Karpen G.H."/>
            <person name="Kataoka E."/>
            <person name="Keightley P.D."/>
            <person name="Kheradpour P."/>
            <person name="Kirkness E.F."/>
            <person name="Koerich L.B."/>
            <person name="Kristiansen K."/>
            <person name="Kudrna D."/>
            <person name="Kulathinal R.J."/>
            <person name="Kumar S."/>
            <person name="Kwok R."/>
            <person name="Lander E."/>
            <person name="Langley C.H."/>
            <person name="Lapoint R."/>
            <person name="Lazzaro B.P."/>
            <person name="Lee S.J."/>
            <person name="Levesque L."/>
            <person name="Li R."/>
            <person name="Lin C.F."/>
            <person name="Lin M.F."/>
            <person name="Lindblad-Toh K."/>
            <person name="Llopart A."/>
            <person name="Long M."/>
            <person name="Low L."/>
            <person name="Lozovsky E."/>
            <person name="Lu J."/>
            <person name="Luo M."/>
            <person name="Machado C.A."/>
            <person name="Makalowski W."/>
            <person name="Marzo M."/>
            <person name="Matsuda M."/>
            <person name="Matzkin L."/>
            <person name="McAllister B."/>
            <person name="McBride C.S."/>
            <person name="McKernan B."/>
            <person name="McKernan K."/>
            <person name="Mendez-Lago M."/>
            <person name="Minx P."/>
            <person name="Mollenhauer M.U."/>
            <person name="Montooth K."/>
            <person name="Mount S.M."/>
            <person name="Mu X."/>
            <person name="Myers E."/>
            <person name="Negre B."/>
            <person name="Newfeld S."/>
            <person name="Nielsen R."/>
            <person name="Noor M.A."/>
            <person name="O'Grady P."/>
            <person name="Pachter L."/>
            <person name="Papaceit M."/>
            <person name="Parisi M.J."/>
            <person name="Parisi M."/>
            <person name="Parts L."/>
            <person name="Pedersen J.S."/>
            <person name="Pesole G."/>
            <person name="Phillippy A.M."/>
            <person name="Ponting C.P."/>
            <person name="Pop M."/>
            <person name="Porcelli D."/>
            <person name="Powell J.R."/>
            <person name="Prohaska S."/>
            <person name="Pruitt K."/>
            <person name="Puig M."/>
            <person name="Quesneville H."/>
            <person name="Ram K.R."/>
            <person name="Rand D."/>
            <person name="Rasmussen M.D."/>
            <person name="Reed L.K."/>
            <person name="Reenan R."/>
            <person name="Reily A."/>
            <person name="Remington K.A."/>
            <person name="Rieger T.T."/>
            <person name="Ritchie M.G."/>
            <person name="Robin C."/>
            <person name="Rogers Y.H."/>
            <person name="Rohde C."/>
            <person name="Rozas J."/>
            <person name="Rubenfield M.J."/>
            <person name="Ruiz A."/>
            <person name="Russo S."/>
            <person name="Salzberg S.L."/>
            <person name="Sanchez-Gracia A."/>
            <person name="Saranga D.J."/>
            <person name="Sato H."/>
            <person name="Schaeffer S.W."/>
            <person name="Schatz M.C."/>
            <person name="Schlenke T."/>
            <person name="Schwartz R."/>
            <person name="Segarra C."/>
            <person name="Singh R.S."/>
            <person name="Sirot L."/>
            <person name="Sirota M."/>
            <person name="Sisneros N.B."/>
            <person name="Smith C.D."/>
            <person name="Smith T.F."/>
            <person name="Spieth J."/>
            <person name="Stage D.E."/>
            <person name="Stark A."/>
            <person name="Stephan W."/>
            <person name="Strausberg R.L."/>
            <person name="Strempel S."/>
            <person name="Sturgill D."/>
            <person name="Sutton G."/>
            <person name="Sutton G.G."/>
            <person name="Tao W."/>
            <person name="Teichmann S."/>
            <person name="Tobari Y.N."/>
            <person name="Tomimura Y."/>
            <person name="Tsolas J.M."/>
            <person name="Valente V.L."/>
            <person name="Venter E."/>
            <person name="Venter J.C."/>
            <person name="Vicario S."/>
            <person name="Vieira F.G."/>
            <person name="Vilella A.J."/>
            <person name="Villasante A."/>
            <person name="Walenz B."/>
            <person name="Wang J."/>
            <person name="Wasserman M."/>
            <person name="Watts T."/>
            <person name="Wilson D."/>
            <person name="Wilson R.K."/>
            <person name="Wing R.A."/>
            <person name="Wolfner M.F."/>
            <person name="Wong A."/>
            <person name="Wong G.K."/>
            <person name="Wu C.I."/>
            <person name="Wu G."/>
            <person name="Yamamoto D."/>
            <person name="Yang H.P."/>
            <person name="Yang S.P."/>
            <person name="Yorke J.A."/>
            <person name="Yoshida K."/>
            <person name="Zdobnov E."/>
            <person name="Zhang P."/>
            <person name="Zhang Y."/>
            <person name="Zimin A.V."/>
            <person name="Baldwin J."/>
            <person name="Abdouelleil A."/>
            <person name="Abdulkadir J."/>
            <person name="Abebe A."/>
            <person name="Abera B."/>
            <person name="Abreu J."/>
            <person name="Acer S.C."/>
            <person name="Aftuck L."/>
            <person name="Alexander A."/>
            <person name="An P."/>
            <person name="Anderson E."/>
            <person name="Anderson S."/>
            <person name="Arachi H."/>
            <person name="Azer M."/>
            <person name="Bachantsang P."/>
            <person name="Barry A."/>
            <person name="Bayul T."/>
            <person name="Berlin A."/>
            <person name="Bessette D."/>
            <person name="Bloom T."/>
            <person name="Blye J."/>
            <person name="Boguslavskiy L."/>
            <person name="Bonnet C."/>
            <person name="Boukhgalter B."/>
            <person name="Bourzgui I."/>
            <person name="Brown A."/>
            <person name="Cahill P."/>
            <person name="Channer S."/>
            <person name="Cheshatsang Y."/>
            <person name="Chuda L."/>
            <person name="Citroen M."/>
            <person name="Collymore A."/>
            <person name="Cooke P."/>
            <person name="Costello M."/>
            <person name="D'Aco K."/>
            <person name="Daza R."/>
            <person name="De Haan G."/>
            <person name="DeGray S."/>
            <person name="DeMaso C."/>
            <person name="Dhargay N."/>
            <person name="Dooley K."/>
            <person name="Dooley E."/>
            <person name="Doricent M."/>
            <person name="Dorje P."/>
            <person name="Dorjee K."/>
            <person name="Dupes A."/>
            <person name="Elong R."/>
            <person name="Falk J."/>
            <person name="Farina A."/>
            <person name="Faro S."/>
            <person name="Ferguson D."/>
            <person name="Fisher S."/>
            <person name="Foley C.D."/>
            <person name="Franke A."/>
            <person name="Friedrich D."/>
            <person name="Gadbois L."/>
            <person name="Gearin G."/>
            <person name="Gearin C.R."/>
            <person name="Giannoukos G."/>
            <person name="Goode T."/>
            <person name="Graham J."/>
            <person name="Grandbois E."/>
            <person name="Grewal S."/>
            <person name="Gyaltsen K."/>
            <person name="Hafez N."/>
            <person name="Hagos B."/>
            <person name="Hall J."/>
            <person name="Henson C."/>
            <person name="Hollinger A."/>
            <person name="Honan T."/>
            <person name="Huard M.D."/>
            <person name="Hughes L."/>
            <person name="Hurhula B."/>
            <person name="Husby M.E."/>
            <person name="Kamat A."/>
            <person name="Kanga B."/>
            <person name="Kashin S."/>
            <person name="Khazanovich D."/>
            <person name="Kisner P."/>
            <person name="Lance K."/>
            <person name="Lara M."/>
            <person name="Lee W."/>
            <person name="Lennon N."/>
            <person name="Letendre F."/>
            <person name="LeVine R."/>
            <person name="Lipovsky A."/>
            <person name="Liu X."/>
            <person name="Liu J."/>
            <person name="Liu S."/>
            <person name="Lokyitsang T."/>
            <person name="Lokyitsang Y."/>
            <person name="Lubonja R."/>
            <person name="Lui A."/>
            <person name="MacDonald P."/>
            <person name="Magnisalis V."/>
            <person name="Maru K."/>
            <person name="Matthews C."/>
            <person name="McCusker W."/>
            <person name="McDonough S."/>
            <person name="Mehta T."/>
            <person name="Meldrim J."/>
            <person name="Meneus L."/>
            <person name="Mihai O."/>
            <person name="Mihalev A."/>
            <person name="Mihova T."/>
            <person name="Mittelman R."/>
            <person name="Mlenga V."/>
            <person name="Montmayeur A."/>
            <person name="Mulrain L."/>
            <person name="Navidi A."/>
            <person name="Naylor J."/>
            <person name="Negash T."/>
            <person name="Nguyen T."/>
            <person name="Nguyen N."/>
            <person name="Nicol R."/>
            <person name="Norbu C."/>
            <person name="Norbu N."/>
            <person name="Novod N."/>
            <person name="O'Neill B."/>
            <person name="Osman S."/>
            <person name="Markiewicz E."/>
            <person name="Oyono O.L."/>
            <person name="Patti C."/>
            <person name="Phunkhang P."/>
            <person name="Pierre F."/>
            <person name="Priest M."/>
            <person name="Raghuraman S."/>
            <person name="Rege F."/>
            <person name="Reyes R."/>
            <person name="Rise C."/>
            <person name="Rogov P."/>
            <person name="Ross K."/>
            <person name="Ryan E."/>
            <person name="Settipalli S."/>
            <person name="Shea T."/>
            <person name="Sherpa N."/>
            <person name="Shi L."/>
            <person name="Shih D."/>
            <person name="Sparrow T."/>
            <person name="Spaulding J."/>
            <person name="Stalker J."/>
            <person name="Stange-Thomann N."/>
            <person name="Stavropoulos S."/>
            <person name="Stone C."/>
            <person name="Strader C."/>
            <person name="Tesfaye S."/>
            <person name="Thomson T."/>
            <person name="Thoulutsang Y."/>
            <person name="Thoulutsang D."/>
            <person name="Topham K."/>
            <person name="Topping I."/>
            <person name="Tsamla T."/>
            <person name="Vassiliev H."/>
            <person name="Vo A."/>
            <person name="Wangchuk T."/>
            <person name="Wangdi T."/>
            <person name="Weiand M."/>
            <person name="Wilkinson J."/>
            <person name="Wilson A."/>
            <person name="Yadav S."/>
            <person name="Young G."/>
            <person name="Yu Q."/>
            <person name="Zembek L."/>
            <person name="Zhong D."/>
            <person name="Zimmer A."/>
            <person name="Zwirko Z."/>
            <person name="Jaffe D.B."/>
            <person name="Alvarez P."/>
            <person name="Brockman W."/>
            <person name="Butler J."/>
            <person name="Chin C."/>
            <person name="Gnerre S."/>
            <person name="Grabherr M."/>
            <person name="Kleber M."/>
            <person name="Mauceli E."/>
            <person name="MacCallum I."/>
        </authorList>
    </citation>
    <scope>NUCLEOTIDE SEQUENCE [LARGE SCALE GENOMIC DNA]</scope>
    <source>
        <strain evidence="3">Tucson 15081-1352.22</strain>
    </source>
</reference>
<name>A0A0Q9XAG3_DROMO</name>
<dbReference type="Proteomes" id="UP000009192">
    <property type="component" value="Unassembled WGS sequence"/>
</dbReference>
<evidence type="ECO:0000313" key="3">
    <source>
        <dbReference type="Proteomes" id="UP000009192"/>
    </source>
</evidence>
<feature type="compositionally biased region" description="Low complexity" evidence="1">
    <location>
        <begin position="49"/>
        <end position="61"/>
    </location>
</feature>